<dbReference type="Pfam" id="PF14432">
    <property type="entry name" value="DYW_deaminase"/>
    <property type="match status" value="1"/>
</dbReference>
<evidence type="ECO:0000313" key="3">
    <source>
        <dbReference type="EMBL" id="KAF8394181.1"/>
    </source>
</evidence>
<gene>
    <name evidence="3" type="ORF">HHK36_020388</name>
</gene>
<sequence>MSKNGDDPMEDSSVRCFPYRVDLNSIRMHSRSLIEPECQSSSFRWKPLPPFSLHHASPFSSIPLFPPYYLWWPEIRKTEPLRGISPSKFKQTSFKSKAKESNPDQNHDDKEAAKAKFKEAMMSYVDIKSHPKSQIIYAKLEEMSGKIKKLGYLLDASEQEQDNTVVNHHSDKLAVTFGIISLPKAAPVRVMKNLRVCRDCHTTMKFISMVERREMDKLEEHIF</sequence>
<name>A0A834YX20_TETSI</name>
<dbReference type="OrthoDB" id="665793at2759"/>
<dbReference type="EMBL" id="JABCRI010000014">
    <property type="protein sequence ID" value="KAF8394181.1"/>
    <property type="molecule type" value="Genomic_DNA"/>
</dbReference>
<organism evidence="3 4">
    <name type="scientific">Tetracentron sinense</name>
    <name type="common">Spur-leaf</name>
    <dbReference type="NCBI Taxonomy" id="13715"/>
    <lineage>
        <taxon>Eukaryota</taxon>
        <taxon>Viridiplantae</taxon>
        <taxon>Streptophyta</taxon>
        <taxon>Embryophyta</taxon>
        <taxon>Tracheophyta</taxon>
        <taxon>Spermatophyta</taxon>
        <taxon>Magnoliopsida</taxon>
        <taxon>Trochodendrales</taxon>
        <taxon>Trochodendraceae</taxon>
        <taxon>Tetracentron</taxon>
    </lineage>
</organism>
<dbReference type="Proteomes" id="UP000655225">
    <property type="component" value="Unassembled WGS sequence"/>
</dbReference>
<comment type="caution">
    <text evidence="3">The sequence shown here is derived from an EMBL/GenBank/DDBJ whole genome shotgun (WGS) entry which is preliminary data.</text>
</comment>
<dbReference type="InterPro" id="IPR032867">
    <property type="entry name" value="DYW_dom"/>
</dbReference>
<evidence type="ECO:0000259" key="2">
    <source>
        <dbReference type="Pfam" id="PF14432"/>
    </source>
</evidence>
<accession>A0A834YX20</accession>
<feature type="region of interest" description="Disordered" evidence="1">
    <location>
        <begin position="84"/>
        <end position="109"/>
    </location>
</feature>
<dbReference type="AlphaFoldDB" id="A0A834YX20"/>
<reference evidence="3 4" key="1">
    <citation type="submission" date="2020-04" db="EMBL/GenBank/DDBJ databases">
        <title>Plant Genome Project.</title>
        <authorList>
            <person name="Zhang R.-G."/>
        </authorList>
    </citation>
    <scope>NUCLEOTIDE SEQUENCE [LARGE SCALE GENOMIC DNA]</scope>
    <source>
        <strain evidence="3">YNK0</strain>
        <tissue evidence="3">Leaf</tissue>
    </source>
</reference>
<feature type="domain" description="DYW" evidence="2">
    <location>
        <begin position="154"/>
        <end position="215"/>
    </location>
</feature>
<protein>
    <recommendedName>
        <fullName evidence="2">DYW domain-containing protein</fullName>
    </recommendedName>
</protein>
<keyword evidence="4" id="KW-1185">Reference proteome</keyword>
<evidence type="ECO:0000256" key="1">
    <source>
        <dbReference type="SAM" id="MobiDB-lite"/>
    </source>
</evidence>
<evidence type="ECO:0000313" key="4">
    <source>
        <dbReference type="Proteomes" id="UP000655225"/>
    </source>
</evidence>
<dbReference type="GO" id="GO:0008270">
    <property type="term" value="F:zinc ion binding"/>
    <property type="evidence" value="ECO:0007669"/>
    <property type="project" value="InterPro"/>
</dbReference>
<proteinExistence type="predicted"/>
<feature type="compositionally biased region" description="Basic and acidic residues" evidence="1">
    <location>
        <begin position="97"/>
        <end position="109"/>
    </location>
</feature>